<evidence type="ECO:0000256" key="5">
    <source>
        <dbReference type="ARBA" id="ARBA00022741"/>
    </source>
</evidence>
<evidence type="ECO:0000256" key="2">
    <source>
        <dbReference type="ARBA" id="ARBA00022679"/>
    </source>
</evidence>
<dbReference type="EC" id="2.7.7.-" evidence="8"/>
<dbReference type="GO" id="GO:0030145">
    <property type="term" value="F:manganese ion binding"/>
    <property type="evidence" value="ECO:0007669"/>
    <property type="project" value="UniProtKB-UniRule"/>
</dbReference>
<feature type="binding site" evidence="8">
    <location>
        <position position="292"/>
    </location>
    <ligand>
        <name>Mg(2+)</name>
        <dbReference type="ChEBI" id="CHEBI:18420"/>
    </ligand>
</feature>
<keyword evidence="3 8" id="KW-0548">Nucleotidyltransferase</keyword>
<keyword evidence="5 8" id="KW-0547">Nucleotide-binding</keyword>
<organism evidence="9 10">
    <name type="scientific">Tepidimonas sediminis</name>
    <dbReference type="NCBI Taxonomy" id="2588941"/>
    <lineage>
        <taxon>Bacteria</taxon>
        <taxon>Pseudomonadati</taxon>
        <taxon>Pseudomonadota</taxon>
        <taxon>Betaproteobacteria</taxon>
        <taxon>Burkholderiales</taxon>
        <taxon>Tepidimonas</taxon>
    </lineage>
</organism>
<feature type="binding site" evidence="8">
    <location>
        <position position="193"/>
    </location>
    <ligand>
        <name>ATP</name>
        <dbReference type="ChEBI" id="CHEBI:30616"/>
    </ligand>
</feature>
<keyword evidence="4 8" id="KW-0479">Metal-binding</keyword>
<proteinExistence type="inferred from homology"/>
<dbReference type="GO" id="GO:0005524">
    <property type="term" value="F:ATP binding"/>
    <property type="evidence" value="ECO:0007669"/>
    <property type="project" value="UniProtKB-UniRule"/>
</dbReference>
<keyword evidence="10" id="KW-1185">Reference proteome</keyword>
<evidence type="ECO:0000313" key="10">
    <source>
        <dbReference type="Proteomes" id="UP000320225"/>
    </source>
</evidence>
<keyword evidence="7 8" id="KW-0460">Magnesium</keyword>
<feature type="binding site" evidence="8">
    <location>
        <position position="141"/>
    </location>
    <ligand>
        <name>ATP</name>
        <dbReference type="ChEBI" id="CHEBI:30616"/>
    </ligand>
</feature>
<comment type="catalytic activity">
    <reaction evidence="8">
        <text>L-seryl-[protein] + UTP = O-(5'-uridylyl)-L-seryl-[protein] + diphosphate</text>
        <dbReference type="Rhea" id="RHEA:64604"/>
        <dbReference type="Rhea" id="RHEA-COMP:9863"/>
        <dbReference type="Rhea" id="RHEA-COMP:16635"/>
        <dbReference type="ChEBI" id="CHEBI:29999"/>
        <dbReference type="ChEBI" id="CHEBI:33019"/>
        <dbReference type="ChEBI" id="CHEBI:46398"/>
        <dbReference type="ChEBI" id="CHEBI:156051"/>
    </reaction>
</comment>
<comment type="function">
    <text evidence="8">Nucleotidyltransferase involved in the post-translational modification of proteins. It can catalyze the addition of adenosine monophosphate (AMP) or uridine monophosphate (UMP) to a protein, resulting in modifications known as AMPylation and UMPylation.</text>
</comment>
<comment type="similarity">
    <text evidence="1 8">Belongs to the SELO family.</text>
</comment>
<feature type="binding site" evidence="8">
    <location>
        <position position="283"/>
    </location>
    <ligand>
        <name>Mg(2+)</name>
        <dbReference type="ChEBI" id="CHEBI:18420"/>
    </ligand>
</feature>
<dbReference type="OrthoDB" id="9776281at2"/>
<feature type="binding site" evidence="8">
    <location>
        <position position="292"/>
    </location>
    <ligand>
        <name>ATP</name>
        <dbReference type="ChEBI" id="CHEBI:30616"/>
    </ligand>
</feature>
<dbReference type="EC" id="2.7.7.108" evidence="8"/>
<feature type="binding site" evidence="8">
    <location>
        <position position="129"/>
    </location>
    <ligand>
        <name>ATP</name>
        <dbReference type="ChEBI" id="CHEBI:30616"/>
    </ligand>
</feature>
<comment type="catalytic activity">
    <reaction evidence="8">
        <text>L-tyrosyl-[protein] + UTP = O-(5'-uridylyl)-L-tyrosyl-[protein] + diphosphate</text>
        <dbReference type="Rhea" id="RHEA:83887"/>
        <dbReference type="Rhea" id="RHEA-COMP:10136"/>
        <dbReference type="Rhea" id="RHEA-COMP:20238"/>
        <dbReference type="ChEBI" id="CHEBI:33019"/>
        <dbReference type="ChEBI" id="CHEBI:46398"/>
        <dbReference type="ChEBI" id="CHEBI:46858"/>
        <dbReference type="ChEBI" id="CHEBI:90602"/>
    </reaction>
</comment>
<evidence type="ECO:0000256" key="7">
    <source>
        <dbReference type="ARBA" id="ARBA00022842"/>
    </source>
</evidence>
<comment type="caution">
    <text evidence="9">The sequence shown here is derived from an EMBL/GenBank/DDBJ whole genome shotgun (WGS) entry which is preliminary data.</text>
</comment>
<dbReference type="Proteomes" id="UP000320225">
    <property type="component" value="Unassembled WGS sequence"/>
</dbReference>
<comment type="catalytic activity">
    <reaction evidence="8">
        <text>L-seryl-[protein] + ATP = 3-O-(5'-adenylyl)-L-seryl-[protein] + diphosphate</text>
        <dbReference type="Rhea" id="RHEA:58120"/>
        <dbReference type="Rhea" id="RHEA-COMP:9863"/>
        <dbReference type="Rhea" id="RHEA-COMP:15073"/>
        <dbReference type="ChEBI" id="CHEBI:29999"/>
        <dbReference type="ChEBI" id="CHEBI:30616"/>
        <dbReference type="ChEBI" id="CHEBI:33019"/>
        <dbReference type="ChEBI" id="CHEBI:142516"/>
        <dbReference type="EC" id="2.7.7.108"/>
    </reaction>
</comment>
<dbReference type="GO" id="GO:0000287">
    <property type="term" value="F:magnesium ion binding"/>
    <property type="evidence" value="ECO:0007669"/>
    <property type="project" value="UniProtKB-UniRule"/>
</dbReference>
<feature type="binding site" evidence="8">
    <location>
        <position position="200"/>
    </location>
    <ligand>
        <name>ATP</name>
        <dbReference type="ChEBI" id="CHEBI:30616"/>
    </ligand>
</feature>
<evidence type="ECO:0000256" key="1">
    <source>
        <dbReference type="ARBA" id="ARBA00009747"/>
    </source>
</evidence>
<comment type="cofactor">
    <cofactor evidence="8">
        <name>Mg(2+)</name>
        <dbReference type="ChEBI" id="CHEBI:18420"/>
    </cofactor>
    <cofactor evidence="8">
        <name>Mn(2+)</name>
        <dbReference type="ChEBI" id="CHEBI:29035"/>
    </cofactor>
</comment>
<evidence type="ECO:0000256" key="6">
    <source>
        <dbReference type="ARBA" id="ARBA00022840"/>
    </source>
</evidence>
<protein>
    <recommendedName>
        <fullName evidence="8">Protein nucleotidyltransferase YdiU</fullName>
        <ecNumber evidence="8">2.7.7.-</ecNumber>
    </recommendedName>
    <alternativeName>
        <fullName evidence="8">Protein adenylyltransferase YdiU</fullName>
        <ecNumber evidence="8">2.7.7.108</ecNumber>
    </alternativeName>
    <alternativeName>
        <fullName evidence="8">Protein uridylyltransferase YdiU</fullName>
        <ecNumber evidence="8">2.7.7.-</ecNumber>
    </alternativeName>
</protein>
<feature type="binding site" evidence="8">
    <location>
        <position position="103"/>
    </location>
    <ligand>
        <name>ATP</name>
        <dbReference type="ChEBI" id="CHEBI:30616"/>
    </ligand>
</feature>
<name>A0A554WQL8_9BURK</name>
<feature type="binding site" evidence="8">
    <location>
        <position position="106"/>
    </location>
    <ligand>
        <name>ATP</name>
        <dbReference type="ChEBI" id="CHEBI:30616"/>
    </ligand>
</feature>
<evidence type="ECO:0000256" key="4">
    <source>
        <dbReference type="ARBA" id="ARBA00022723"/>
    </source>
</evidence>
<evidence type="ECO:0000256" key="3">
    <source>
        <dbReference type="ARBA" id="ARBA00022695"/>
    </source>
</evidence>
<feature type="binding site" evidence="8">
    <location>
        <position position="142"/>
    </location>
    <ligand>
        <name>ATP</name>
        <dbReference type="ChEBI" id="CHEBI:30616"/>
    </ligand>
</feature>
<comment type="catalytic activity">
    <reaction evidence="8">
        <text>L-tyrosyl-[protein] + ATP = O-(5'-adenylyl)-L-tyrosyl-[protein] + diphosphate</text>
        <dbReference type="Rhea" id="RHEA:54288"/>
        <dbReference type="Rhea" id="RHEA-COMP:10136"/>
        <dbReference type="Rhea" id="RHEA-COMP:13846"/>
        <dbReference type="ChEBI" id="CHEBI:30616"/>
        <dbReference type="ChEBI" id="CHEBI:33019"/>
        <dbReference type="ChEBI" id="CHEBI:46858"/>
        <dbReference type="ChEBI" id="CHEBI:83624"/>
        <dbReference type="EC" id="2.7.7.108"/>
    </reaction>
</comment>
<dbReference type="PANTHER" id="PTHR32057:SF14">
    <property type="entry name" value="PROTEIN ADENYLYLTRANSFERASE SELO, MITOCHONDRIAL"/>
    <property type="match status" value="1"/>
</dbReference>
<feature type="active site" description="Proton acceptor" evidence="8">
    <location>
        <position position="282"/>
    </location>
</feature>
<sequence length="553" mass="58507">MNDPRPAPALLAAAAEAGPPPLHADFATALPELAIPWSARRWPAPALLTLDEPLAQALGWPPAWLRRADGEAFLAGQALPPGARPVAQIYAGHQFGGWVPRLGDGRALLLGEAELATPAGPRRVDVALKGSGPTPLSRGGDGLAALAPMLREALVSAAMHALGIPTTRALAVLATGQTVWRDGEPLPGALLVRVAASHLRVGTFQWVAAQGEAALLRRLLTFALRRHDPDLAAALPPVPDGGVPQVPAELALAWLRAVVARQARLVAQWMAVGFIHGVMNTDNMAIGGETIDYGPCAFMEAFDPATVHSSIDHGGRYAWGNQPRIAAWNLARLAETVLPLLHTDEEQAVAVATEAVRGFTPAWRRAWRAAMRARLGLTPPGAAPAAGPWAWLADEGPDDAWAADDDALIADWLAGLQAQEADWTLAHRRLAEVAAAVDGGEAALQAAARAALSPLLREPAALDGWLVRWAARLLRGGVPAREVAAALRRANPAVIPRNLRVEEALAAALQGSLASWRALHAALQRPFDEPADPRHAEPAPRDWARRYVTFCGT</sequence>
<evidence type="ECO:0000256" key="8">
    <source>
        <dbReference type="HAMAP-Rule" id="MF_00692"/>
    </source>
</evidence>
<dbReference type="PANTHER" id="PTHR32057">
    <property type="entry name" value="PROTEIN ADENYLYLTRANSFERASE SELO, MITOCHONDRIAL"/>
    <property type="match status" value="1"/>
</dbReference>
<gene>
    <name evidence="8" type="primary">ydiU</name>
    <name evidence="8" type="synonym">selO</name>
    <name evidence="9" type="ORF">Tsedi_01091</name>
</gene>
<evidence type="ECO:0000313" key="9">
    <source>
        <dbReference type="EMBL" id="TSE25867.1"/>
    </source>
</evidence>
<keyword evidence="2 8" id="KW-0808">Transferase</keyword>
<dbReference type="NCBIfam" id="NF000658">
    <property type="entry name" value="PRK00029.1"/>
    <property type="match status" value="1"/>
</dbReference>
<dbReference type="EMBL" id="VJND01000005">
    <property type="protein sequence ID" value="TSE25867.1"/>
    <property type="molecule type" value="Genomic_DNA"/>
</dbReference>
<reference evidence="9 10" key="1">
    <citation type="submission" date="2019-07" db="EMBL/GenBank/DDBJ databases">
        <title>Tepidimonas sediminis YIM 72259 draft genome.</title>
        <authorList>
            <person name="Da Costa M.S."/>
            <person name="Froufe H.J.C."/>
            <person name="Egas C."/>
            <person name="Albuquerque L."/>
        </authorList>
    </citation>
    <scope>NUCLEOTIDE SEQUENCE [LARGE SCALE GENOMIC DNA]</scope>
    <source>
        <strain evidence="9 10">YIM 72259</strain>
    </source>
</reference>
<comment type="catalytic activity">
    <reaction evidence="8">
        <text>L-histidyl-[protein] + UTP = N(tele)-(5'-uridylyl)-L-histidyl-[protein] + diphosphate</text>
        <dbReference type="Rhea" id="RHEA:83891"/>
        <dbReference type="Rhea" id="RHEA-COMP:9745"/>
        <dbReference type="Rhea" id="RHEA-COMP:20239"/>
        <dbReference type="ChEBI" id="CHEBI:29979"/>
        <dbReference type="ChEBI" id="CHEBI:33019"/>
        <dbReference type="ChEBI" id="CHEBI:46398"/>
        <dbReference type="ChEBI" id="CHEBI:233474"/>
    </reaction>
</comment>
<accession>A0A554WQL8</accession>
<keyword evidence="8" id="KW-0464">Manganese</keyword>
<dbReference type="HAMAP" id="MF_00692">
    <property type="entry name" value="SelO"/>
    <property type="match status" value="1"/>
</dbReference>
<comment type="catalytic activity">
    <reaction evidence="8">
        <text>L-threonyl-[protein] + ATP = 3-O-(5'-adenylyl)-L-threonyl-[protein] + diphosphate</text>
        <dbReference type="Rhea" id="RHEA:54292"/>
        <dbReference type="Rhea" id="RHEA-COMP:11060"/>
        <dbReference type="Rhea" id="RHEA-COMP:13847"/>
        <dbReference type="ChEBI" id="CHEBI:30013"/>
        <dbReference type="ChEBI" id="CHEBI:30616"/>
        <dbReference type="ChEBI" id="CHEBI:33019"/>
        <dbReference type="ChEBI" id="CHEBI:138113"/>
        <dbReference type="EC" id="2.7.7.108"/>
    </reaction>
</comment>
<dbReference type="AlphaFoldDB" id="A0A554WQL8"/>
<dbReference type="InterPro" id="IPR003846">
    <property type="entry name" value="SelO"/>
</dbReference>
<dbReference type="Pfam" id="PF02696">
    <property type="entry name" value="SelO"/>
    <property type="match status" value="1"/>
</dbReference>
<dbReference type="RefSeq" id="WP_143894440.1">
    <property type="nucleotide sequence ID" value="NZ_VJND01000005.1"/>
</dbReference>
<dbReference type="GO" id="GO:0070733">
    <property type="term" value="F:AMPylase activity"/>
    <property type="evidence" value="ECO:0007669"/>
    <property type="project" value="UniProtKB-EC"/>
</dbReference>
<keyword evidence="6 8" id="KW-0067">ATP-binding</keyword>
<feature type="binding site" evidence="8">
    <location>
        <position position="105"/>
    </location>
    <ligand>
        <name>ATP</name>
        <dbReference type="ChEBI" id="CHEBI:30616"/>
    </ligand>
</feature>